<sequence length="194" mass="22058">MKPRRPASPLVRRRRNNYATMLKVGALVIFVQFVIVTYAAIQFLNKQEPVQLPRSVSVLQERLLEAEALTAEREMQLKRMQSEYLGNAQFLLRKLSRTSLEVNRQVNLRKKKPQPAAKTFVTRCMQSSLKNKRDECPQSSLSLLTYNIWGAQKHWRERQTVMQVTSLPGPAPFSALGGGSQTNLPPGCRCLCMA</sequence>
<evidence type="ECO:0000313" key="3">
    <source>
        <dbReference type="Proteomes" id="UP001190700"/>
    </source>
</evidence>
<protein>
    <submittedName>
        <fullName evidence="2">Uncharacterized protein</fullName>
    </submittedName>
</protein>
<reference evidence="2 3" key="1">
    <citation type="journal article" date="2015" name="Genome Biol. Evol.">
        <title>Comparative Genomics of a Bacterivorous Green Alga Reveals Evolutionary Causalities and Consequences of Phago-Mixotrophic Mode of Nutrition.</title>
        <authorList>
            <person name="Burns J.A."/>
            <person name="Paasch A."/>
            <person name="Narechania A."/>
            <person name="Kim E."/>
        </authorList>
    </citation>
    <scope>NUCLEOTIDE SEQUENCE [LARGE SCALE GENOMIC DNA]</scope>
    <source>
        <strain evidence="2 3">PLY_AMNH</strain>
    </source>
</reference>
<feature type="transmembrane region" description="Helical" evidence="1">
    <location>
        <begin position="21"/>
        <end position="41"/>
    </location>
</feature>
<accession>A0AAE0G1X1</accession>
<gene>
    <name evidence="2" type="ORF">CYMTET_21686</name>
</gene>
<dbReference type="EMBL" id="LGRX02010689">
    <property type="protein sequence ID" value="KAK3269892.1"/>
    <property type="molecule type" value="Genomic_DNA"/>
</dbReference>
<keyword evidence="1" id="KW-1133">Transmembrane helix</keyword>
<dbReference type="Proteomes" id="UP001190700">
    <property type="component" value="Unassembled WGS sequence"/>
</dbReference>
<name>A0AAE0G1X1_9CHLO</name>
<proteinExistence type="predicted"/>
<keyword evidence="3" id="KW-1185">Reference proteome</keyword>
<keyword evidence="1" id="KW-0812">Transmembrane</keyword>
<evidence type="ECO:0000313" key="2">
    <source>
        <dbReference type="EMBL" id="KAK3269892.1"/>
    </source>
</evidence>
<evidence type="ECO:0000256" key="1">
    <source>
        <dbReference type="SAM" id="Phobius"/>
    </source>
</evidence>
<organism evidence="2 3">
    <name type="scientific">Cymbomonas tetramitiformis</name>
    <dbReference type="NCBI Taxonomy" id="36881"/>
    <lineage>
        <taxon>Eukaryota</taxon>
        <taxon>Viridiplantae</taxon>
        <taxon>Chlorophyta</taxon>
        <taxon>Pyramimonadophyceae</taxon>
        <taxon>Pyramimonadales</taxon>
        <taxon>Pyramimonadaceae</taxon>
        <taxon>Cymbomonas</taxon>
    </lineage>
</organism>
<keyword evidence="1" id="KW-0472">Membrane</keyword>
<dbReference type="AlphaFoldDB" id="A0AAE0G1X1"/>
<comment type="caution">
    <text evidence="2">The sequence shown here is derived from an EMBL/GenBank/DDBJ whole genome shotgun (WGS) entry which is preliminary data.</text>
</comment>